<feature type="domain" description="IclR-ED" evidence="6">
    <location>
        <begin position="95"/>
        <end position="283"/>
    </location>
</feature>
<dbReference type="GO" id="GO:0003677">
    <property type="term" value="F:DNA binding"/>
    <property type="evidence" value="ECO:0007669"/>
    <property type="project" value="UniProtKB-KW"/>
</dbReference>
<keyword evidence="2" id="KW-0238">DNA-binding</keyword>
<dbReference type="Proteomes" id="UP000315751">
    <property type="component" value="Unassembled WGS sequence"/>
</dbReference>
<dbReference type="Gene3D" id="1.10.10.10">
    <property type="entry name" value="Winged helix-like DNA-binding domain superfamily/Winged helix DNA-binding domain"/>
    <property type="match status" value="1"/>
</dbReference>
<dbReference type="InterPro" id="IPR005471">
    <property type="entry name" value="Tscrpt_reg_IclR_N"/>
</dbReference>
<accession>A0A560HHD9</accession>
<protein>
    <submittedName>
        <fullName evidence="7">IclR family transcriptional regulator</fullName>
    </submittedName>
</protein>
<dbReference type="AlphaFoldDB" id="A0A560HHD9"/>
<proteinExistence type="predicted"/>
<dbReference type="SUPFAM" id="SSF55781">
    <property type="entry name" value="GAF domain-like"/>
    <property type="match status" value="1"/>
</dbReference>
<feature type="compositionally biased region" description="Basic and acidic residues" evidence="4">
    <location>
        <begin position="1"/>
        <end position="27"/>
    </location>
</feature>
<dbReference type="GO" id="GO:0045892">
    <property type="term" value="P:negative regulation of DNA-templated transcription"/>
    <property type="evidence" value="ECO:0007669"/>
    <property type="project" value="TreeGrafter"/>
</dbReference>
<feature type="region of interest" description="Disordered" evidence="4">
    <location>
        <begin position="1"/>
        <end position="29"/>
    </location>
</feature>
<dbReference type="InterPro" id="IPR036388">
    <property type="entry name" value="WH-like_DNA-bd_sf"/>
</dbReference>
<dbReference type="InterPro" id="IPR029016">
    <property type="entry name" value="GAF-like_dom_sf"/>
</dbReference>
<dbReference type="OrthoDB" id="9807558at2"/>
<dbReference type="SUPFAM" id="SSF46785">
    <property type="entry name" value="Winged helix' DNA-binding domain"/>
    <property type="match status" value="1"/>
</dbReference>
<name>A0A560HHD9_9PROT</name>
<dbReference type="PANTHER" id="PTHR30136">
    <property type="entry name" value="HELIX-TURN-HELIX TRANSCRIPTIONAL REGULATOR, ICLR FAMILY"/>
    <property type="match status" value="1"/>
</dbReference>
<evidence type="ECO:0000256" key="2">
    <source>
        <dbReference type="ARBA" id="ARBA00023125"/>
    </source>
</evidence>
<dbReference type="InterPro" id="IPR014757">
    <property type="entry name" value="Tscrpt_reg_IclR_C"/>
</dbReference>
<evidence type="ECO:0000313" key="8">
    <source>
        <dbReference type="Proteomes" id="UP000315751"/>
    </source>
</evidence>
<keyword evidence="3" id="KW-0804">Transcription</keyword>
<dbReference type="SMART" id="SM00346">
    <property type="entry name" value="HTH_ICLR"/>
    <property type="match status" value="1"/>
</dbReference>
<dbReference type="Pfam" id="PF01614">
    <property type="entry name" value="IclR_C"/>
    <property type="match status" value="1"/>
</dbReference>
<gene>
    <name evidence="7" type="ORF">FBZ90_101201</name>
</gene>
<evidence type="ECO:0000256" key="4">
    <source>
        <dbReference type="SAM" id="MobiDB-lite"/>
    </source>
</evidence>
<keyword evidence="8" id="KW-1185">Reference proteome</keyword>
<evidence type="ECO:0000259" key="5">
    <source>
        <dbReference type="PROSITE" id="PS51077"/>
    </source>
</evidence>
<dbReference type="GO" id="GO:0003700">
    <property type="term" value="F:DNA-binding transcription factor activity"/>
    <property type="evidence" value="ECO:0007669"/>
    <property type="project" value="TreeGrafter"/>
</dbReference>
<evidence type="ECO:0000259" key="6">
    <source>
        <dbReference type="PROSITE" id="PS51078"/>
    </source>
</evidence>
<dbReference type="InterPro" id="IPR036390">
    <property type="entry name" value="WH_DNA-bd_sf"/>
</dbReference>
<dbReference type="PROSITE" id="PS51078">
    <property type="entry name" value="ICLR_ED"/>
    <property type="match status" value="1"/>
</dbReference>
<dbReference type="EMBL" id="VITR01000001">
    <property type="protein sequence ID" value="TWB45866.1"/>
    <property type="molecule type" value="Genomic_DNA"/>
</dbReference>
<dbReference type="PANTHER" id="PTHR30136:SF23">
    <property type="entry name" value="DNA-BINDING TRANSCRIPTIONAL ACTIVATOR MHPR"/>
    <property type="match status" value="1"/>
</dbReference>
<dbReference type="PROSITE" id="PS51077">
    <property type="entry name" value="HTH_ICLR"/>
    <property type="match status" value="1"/>
</dbReference>
<evidence type="ECO:0000313" key="7">
    <source>
        <dbReference type="EMBL" id="TWB45866.1"/>
    </source>
</evidence>
<organism evidence="7 8">
    <name type="scientific">Nitrospirillum amazonense</name>
    <dbReference type="NCBI Taxonomy" id="28077"/>
    <lineage>
        <taxon>Bacteria</taxon>
        <taxon>Pseudomonadati</taxon>
        <taxon>Pseudomonadota</taxon>
        <taxon>Alphaproteobacteria</taxon>
        <taxon>Rhodospirillales</taxon>
        <taxon>Azospirillaceae</taxon>
        <taxon>Nitrospirillum</taxon>
    </lineage>
</organism>
<reference evidence="7 8" key="1">
    <citation type="submission" date="2019-06" db="EMBL/GenBank/DDBJ databases">
        <title>Genomic Encyclopedia of Type Strains, Phase IV (KMG-V): Genome sequencing to study the core and pangenomes of soil and plant-associated prokaryotes.</title>
        <authorList>
            <person name="Whitman W."/>
        </authorList>
    </citation>
    <scope>NUCLEOTIDE SEQUENCE [LARGE SCALE GENOMIC DNA]</scope>
    <source>
        <strain evidence="7 8">BR 11622</strain>
    </source>
</reference>
<dbReference type="Pfam" id="PF09339">
    <property type="entry name" value="HTH_IclR"/>
    <property type="match status" value="1"/>
</dbReference>
<sequence length="293" mass="31330">MAAGRPDGKADGREDRAGAEGRAEGGTDRGVPIRAISRAIAVLKAINRHGSLTMMDIARAAGLPYPTTCRLVQTLIFEGLVEQEPDRKQYRPTALVQSLAYGFQQDDRLVEVARPHILALTRRVGWPVSIAMRVGAAMVLRDSTHAKTPLTFDHYYPGFTVPLLESASGKLSLAHAPDEERQALLAWLEAAGAVAPAYLRAAATLVDVARIRRQGYAVQDLNHHNLTPGKTSSIAVPIFVGDQFKAAMTLIFFAASMDVGAALDRYLGELTATAQAIGAELQPAAGRKRAAGA</sequence>
<comment type="caution">
    <text evidence="7">The sequence shown here is derived from an EMBL/GenBank/DDBJ whole genome shotgun (WGS) entry which is preliminary data.</text>
</comment>
<dbReference type="RefSeq" id="WP_145729137.1">
    <property type="nucleotide sequence ID" value="NZ_VITR01000001.1"/>
</dbReference>
<keyword evidence="1" id="KW-0805">Transcription regulation</keyword>
<dbReference type="Gene3D" id="3.30.450.40">
    <property type="match status" value="1"/>
</dbReference>
<evidence type="ECO:0000256" key="1">
    <source>
        <dbReference type="ARBA" id="ARBA00023015"/>
    </source>
</evidence>
<feature type="domain" description="HTH iclR-type" evidence="5">
    <location>
        <begin position="33"/>
        <end position="94"/>
    </location>
</feature>
<dbReference type="InterPro" id="IPR050707">
    <property type="entry name" value="HTH_MetabolicPath_Reg"/>
</dbReference>
<evidence type="ECO:0000256" key="3">
    <source>
        <dbReference type="ARBA" id="ARBA00023163"/>
    </source>
</evidence>